<evidence type="ECO:0000313" key="2">
    <source>
        <dbReference type="Proteomes" id="UP000053240"/>
    </source>
</evidence>
<protein>
    <submittedName>
        <fullName evidence="1">Uncharacterized protein</fullName>
    </submittedName>
</protein>
<reference evidence="1 2" key="1">
    <citation type="journal article" date="2015" name="Nat. Commun.">
        <title>Outbred genome sequencing and CRISPR/Cas9 gene editing in butterflies.</title>
        <authorList>
            <person name="Li X."/>
            <person name="Fan D."/>
            <person name="Zhang W."/>
            <person name="Liu G."/>
            <person name="Zhang L."/>
            <person name="Zhao L."/>
            <person name="Fang X."/>
            <person name="Chen L."/>
            <person name="Dong Y."/>
            <person name="Chen Y."/>
            <person name="Ding Y."/>
            <person name="Zhao R."/>
            <person name="Feng M."/>
            <person name="Zhu Y."/>
            <person name="Feng Y."/>
            <person name="Jiang X."/>
            <person name="Zhu D."/>
            <person name="Xiang H."/>
            <person name="Feng X."/>
            <person name="Li S."/>
            <person name="Wang J."/>
            <person name="Zhang G."/>
            <person name="Kronforst M.R."/>
            <person name="Wang W."/>
        </authorList>
    </citation>
    <scope>NUCLEOTIDE SEQUENCE [LARGE SCALE GENOMIC DNA]</scope>
    <source>
        <strain evidence="1">Ya'a_city_454_Pm</strain>
        <tissue evidence="1">Whole body</tissue>
    </source>
</reference>
<gene>
    <name evidence="1" type="ORF">RR48_10559</name>
</gene>
<keyword evidence="2" id="KW-1185">Reference proteome</keyword>
<dbReference type="Proteomes" id="UP000053240">
    <property type="component" value="Unassembled WGS sequence"/>
</dbReference>
<name>A0A194RMR0_PAPMA</name>
<sequence>MQEVRFPARLWRRYRVEVTVGACGYAQPFYIEFEFGISISLFECKVTRLRIPGCAAEDGHCVWYGVCTQQAFTIYNCAYNGTAQPIDNASMVSTYH</sequence>
<proteinExistence type="predicted"/>
<dbReference type="AlphaFoldDB" id="A0A194RMR0"/>
<dbReference type="EMBL" id="KQ459989">
    <property type="protein sequence ID" value="KPJ18615.1"/>
    <property type="molecule type" value="Genomic_DNA"/>
</dbReference>
<organism evidence="1 2">
    <name type="scientific">Papilio machaon</name>
    <name type="common">Old World swallowtail butterfly</name>
    <dbReference type="NCBI Taxonomy" id="76193"/>
    <lineage>
        <taxon>Eukaryota</taxon>
        <taxon>Metazoa</taxon>
        <taxon>Ecdysozoa</taxon>
        <taxon>Arthropoda</taxon>
        <taxon>Hexapoda</taxon>
        <taxon>Insecta</taxon>
        <taxon>Pterygota</taxon>
        <taxon>Neoptera</taxon>
        <taxon>Endopterygota</taxon>
        <taxon>Lepidoptera</taxon>
        <taxon>Glossata</taxon>
        <taxon>Ditrysia</taxon>
        <taxon>Papilionoidea</taxon>
        <taxon>Papilionidae</taxon>
        <taxon>Papilioninae</taxon>
        <taxon>Papilio</taxon>
    </lineage>
</organism>
<accession>A0A194RMR0</accession>
<evidence type="ECO:0000313" key="1">
    <source>
        <dbReference type="EMBL" id="KPJ18615.1"/>
    </source>
</evidence>
<dbReference type="InParanoid" id="A0A194RMR0"/>